<organism evidence="6 7">
    <name type="scientific">Rubrivivax albus</name>
    <dbReference type="NCBI Taxonomy" id="2499835"/>
    <lineage>
        <taxon>Bacteria</taxon>
        <taxon>Pseudomonadati</taxon>
        <taxon>Pseudomonadota</taxon>
        <taxon>Betaproteobacteria</taxon>
        <taxon>Burkholderiales</taxon>
        <taxon>Sphaerotilaceae</taxon>
        <taxon>Rubrivivax</taxon>
    </lineage>
</organism>
<comment type="catalytic activity">
    <reaction evidence="5">
        <text>isopentenyl diphosphate + 2 oxidized [2Fe-2S]-[ferredoxin] + H2O = (2E)-4-hydroxy-3-methylbut-2-enyl diphosphate + 2 reduced [2Fe-2S]-[ferredoxin] + 2 H(+)</text>
        <dbReference type="Rhea" id="RHEA:24488"/>
        <dbReference type="Rhea" id="RHEA-COMP:10000"/>
        <dbReference type="Rhea" id="RHEA-COMP:10001"/>
        <dbReference type="ChEBI" id="CHEBI:15377"/>
        <dbReference type="ChEBI" id="CHEBI:15378"/>
        <dbReference type="ChEBI" id="CHEBI:33737"/>
        <dbReference type="ChEBI" id="CHEBI:33738"/>
        <dbReference type="ChEBI" id="CHEBI:128753"/>
        <dbReference type="ChEBI" id="CHEBI:128769"/>
        <dbReference type="EC" id="1.17.7.4"/>
    </reaction>
</comment>
<dbReference type="GO" id="GO:0046872">
    <property type="term" value="F:metal ion binding"/>
    <property type="evidence" value="ECO:0007669"/>
    <property type="project" value="UniProtKB-KW"/>
</dbReference>
<evidence type="ECO:0000256" key="3">
    <source>
        <dbReference type="ARBA" id="ARBA00023004"/>
    </source>
</evidence>
<dbReference type="NCBIfam" id="NF002188">
    <property type="entry name" value="PRK01045.1-2"/>
    <property type="match status" value="1"/>
</dbReference>
<comment type="caution">
    <text evidence="6">The sequence shown here is derived from an EMBL/GenBank/DDBJ whole genome shotgun (WGS) entry which is preliminary data.</text>
</comment>
<dbReference type="CDD" id="cd13944">
    <property type="entry name" value="lytB_ispH"/>
    <property type="match status" value="1"/>
</dbReference>
<name>A0A3S2U817_9BURK</name>
<dbReference type="NCBIfam" id="NF002190">
    <property type="entry name" value="PRK01045.1-4"/>
    <property type="match status" value="1"/>
</dbReference>
<dbReference type="EMBL" id="SACT01000004">
    <property type="protein sequence ID" value="RVT50790.1"/>
    <property type="molecule type" value="Genomic_DNA"/>
</dbReference>
<dbReference type="GO" id="GO:0050992">
    <property type="term" value="P:dimethylallyl diphosphate biosynthetic process"/>
    <property type="evidence" value="ECO:0007669"/>
    <property type="project" value="UniProtKB-UniRule"/>
</dbReference>
<feature type="binding site" evidence="5">
    <location>
        <position position="214"/>
    </location>
    <ligand>
        <name>[4Fe-4S] cluster</name>
        <dbReference type="ChEBI" id="CHEBI:49883"/>
    </ligand>
</feature>
<dbReference type="GO" id="GO:0051745">
    <property type="term" value="F:4-hydroxy-3-methylbut-2-enyl diphosphate reductase activity"/>
    <property type="evidence" value="ECO:0007669"/>
    <property type="project" value="UniProtKB-UniRule"/>
</dbReference>
<feature type="binding site" evidence="5">
    <location>
        <position position="286"/>
    </location>
    <ligand>
        <name>isopentenyl diphosphate</name>
        <dbReference type="ChEBI" id="CHEBI:128769"/>
    </ligand>
</feature>
<keyword evidence="1 5" id="KW-0004">4Fe-4S</keyword>
<evidence type="ECO:0000256" key="5">
    <source>
        <dbReference type="HAMAP-Rule" id="MF_00191"/>
    </source>
</evidence>
<feature type="binding site" evidence="5">
    <location>
        <position position="61"/>
    </location>
    <ligand>
        <name>isopentenyl diphosphate</name>
        <dbReference type="ChEBI" id="CHEBI:128769"/>
    </ligand>
</feature>
<dbReference type="Proteomes" id="UP000288178">
    <property type="component" value="Unassembled WGS sequence"/>
</dbReference>
<evidence type="ECO:0000313" key="7">
    <source>
        <dbReference type="Proteomes" id="UP000288178"/>
    </source>
</evidence>
<comment type="pathway">
    <text evidence="5">Isoprenoid biosynthesis; dimethylallyl diphosphate biosynthesis; dimethylallyl diphosphate from (2E)-4-hydroxy-3-methylbutenyl diphosphate: step 1/1.</text>
</comment>
<dbReference type="OrthoDB" id="9804068at2"/>
<keyword evidence="5" id="KW-0414">Isoprene biosynthesis</keyword>
<comment type="catalytic activity">
    <reaction evidence="5">
        <text>dimethylallyl diphosphate + 2 oxidized [2Fe-2S]-[ferredoxin] + H2O = (2E)-4-hydroxy-3-methylbut-2-enyl diphosphate + 2 reduced [2Fe-2S]-[ferredoxin] + 2 H(+)</text>
        <dbReference type="Rhea" id="RHEA:24825"/>
        <dbReference type="Rhea" id="RHEA-COMP:10000"/>
        <dbReference type="Rhea" id="RHEA-COMP:10001"/>
        <dbReference type="ChEBI" id="CHEBI:15377"/>
        <dbReference type="ChEBI" id="CHEBI:15378"/>
        <dbReference type="ChEBI" id="CHEBI:33737"/>
        <dbReference type="ChEBI" id="CHEBI:33738"/>
        <dbReference type="ChEBI" id="CHEBI:57623"/>
        <dbReference type="ChEBI" id="CHEBI:128753"/>
        <dbReference type="EC" id="1.17.7.4"/>
    </reaction>
</comment>
<feature type="binding site" evidence="5">
    <location>
        <position position="144"/>
    </location>
    <ligand>
        <name>dimethylallyl diphosphate</name>
        <dbReference type="ChEBI" id="CHEBI:57623"/>
    </ligand>
</feature>
<proteinExistence type="inferred from homology"/>
<feature type="binding site" evidence="5">
    <location>
        <position position="286"/>
    </location>
    <ligand>
        <name>(2E)-4-hydroxy-3-methylbut-2-enyl diphosphate</name>
        <dbReference type="ChEBI" id="CHEBI:128753"/>
    </ligand>
</feature>
<evidence type="ECO:0000313" key="6">
    <source>
        <dbReference type="EMBL" id="RVT50790.1"/>
    </source>
</evidence>
<feature type="binding site" evidence="5">
    <location>
        <position position="61"/>
    </location>
    <ligand>
        <name>(2E)-4-hydroxy-3-methylbut-2-enyl diphosphate</name>
        <dbReference type="ChEBI" id="CHEBI:128753"/>
    </ligand>
</feature>
<dbReference type="Pfam" id="PF02401">
    <property type="entry name" value="LYTB"/>
    <property type="match status" value="1"/>
</dbReference>
<dbReference type="PANTHER" id="PTHR30426">
    <property type="entry name" value="4-HYDROXY-3-METHYLBUT-2-ENYL DIPHOSPHATE REDUCTASE"/>
    <property type="match status" value="1"/>
</dbReference>
<keyword evidence="2 5" id="KW-0479">Metal-binding</keyword>
<keyword evidence="7" id="KW-1185">Reference proteome</keyword>
<keyword evidence="3 5" id="KW-0408">Iron</keyword>
<dbReference type="NCBIfam" id="TIGR00216">
    <property type="entry name" value="ispH_lytB"/>
    <property type="match status" value="1"/>
</dbReference>
<accession>A0A3S2U817</accession>
<feature type="binding site" evidence="5">
    <location>
        <position position="243"/>
    </location>
    <ligand>
        <name>dimethylallyl diphosphate</name>
        <dbReference type="ChEBI" id="CHEBI:57623"/>
    </ligand>
</feature>
<reference evidence="6 7" key="1">
    <citation type="submission" date="2019-01" db="EMBL/GenBank/DDBJ databases">
        <authorList>
            <person name="Chen W.-M."/>
        </authorList>
    </citation>
    <scope>NUCLEOTIDE SEQUENCE [LARGE SCALE GENOMIC DNA]</scope>
    <source>
        <strain evidence="6 7">ICH-3</strain>
    </source>
</reference>
<feature type="binding site" evidence="5">
    <location>
        <position position="242"/>
    </location>
    <ligand>
        <name>isopentenyl diphosphate</name>
        <dbReference type="ChEBI" id="CHEBI:128769"/>
    </ligand>
</feature>
<keyword evidence="5 6" id="KW-0560">Oxidoreductase</keyword>
<dbReference type="EC" id="1.17.7.4" evidence="5"/>
<dbReference type="PANTHER" id="PTHR30426:SF0">
    <property type="entry name" value="4-HYDROXY-3-METHYLBUT-2-ENYL DIPHOSPHATE REDUCTASE"/>
    <property type="match status" value="1"/>
</dbReference>
<feature type="binding site" evidence="5">
    <location>
        <position position="116"/>
    </location>
    <ligand>
        <name>[4Fe-4S] cluster</name>
        <dbReference type="ChEBI" id="CHEBI:49883"/>
    </ligand>
</feature>
<feature type="binding site" evidence="5">
    <location>
        <position position="242"/>
    </location>
    <ligand>
        <name>dimethylallyl diphosphate</name>
        <dbReference type="ChEBI" id="CHEBI:57623"/>
    </ligand>
</feature>
<keyword evidence="4 5" id="KW-0411">Iron-sulfur</keyword>
<comment type="pathway">
    <text evidence="5">Isoprenoid biosynthesis; isopentenyl diphosphate biosynthesis via DXP pathway; isopentenyl diphosphate from 1-deoxy-D-xylulose 5-phosphate: step 6/6.</text>
</comment>
<feature type="binding site" evidence="5">
    <location>
        <position position="94"/>
    </location>
    <ligand>
        <name>(2E)-4-hydroxy-3-methylbut-2-enyl diphosphate</name>
        <dbReference type="ChEBI" id="CHEBI:128753"/>
    </ligand>
</feature>
<feature type="binding site" evidence="5">
    <location>
        <position position="243"/>
    </location>
    <ligand>
        <name>(2E)-4-hydroxy-3-methylbut-2-enyl diphosphate</name>
        <dbReference type="ChEBI" id="CHEBI:128753"/>
    </ligand>
</feature>
<dbReference type="Gene3D" id="3.40.50.11270">
    <property type="match status" value="1"/>
</dbReference>
<comment type="function">
    <text evidence="5">Catalyzes the conversion of 1-hydroxy-2-methyl-2-(E)-butenyl 4-diphosphate (HMBPP) into a mixture of isopentenyl diphosphate (IPP) and dimethylallyl diphosphate (DMAPP). Acts in the terminal step of the DOXP/MEP pathway for isoprenoid precursor biosynthesis.</text>
</comment>
<feature type="binding site" evidence="5">
    <location>
        <position position="144"/>
    </location>
    <ligand>
        <name>isopentenyl diphosphate</name>
        <dbReference type="ChEBI" id="CHEBI:128769"/>
    </ligand>
</feature>
<comment type="cofactor">
    <cofactor evidence="5">
        <name>[4Fe-4S] cluster</name>
        <dbReference type="ChEBI" id="CHEBI:49883"/>
    </cofactor>
    <text evidence="5">Binds 1 [4Fe-4S] cluster per subunit.</text>
</comment>
<feature type="binding site" evidence="5">
    <location>
        <position position="244"/>
    </location>
    <ligand>
        <name>isopentenyl diphosphate</name>
        <dbReference type="ChEBI" id="CHEBI:128769"/>
    </ligand>
</feature>
<comment type="similarity">
    <text evidence="5">Belongs to the IspH family.</text>
</comment>
<evidence type="ECO:0000256" key="2">
    <source>
        <dbReference type="ARBA" id="ARBA00022723"/>
    </source>
</evidence>
<dbReference type="UniPathway" id="UPA00059">
    <property type="reaction ID" value="UER00105"/>
</dbReference>
<protein>
    <recommendedName>
        <fullName evidence="5">4-hydroxy-3-methylbut-2-enyl diphosphate reductase</fullName>
        <shortName evidence="5">HMBPP reductase</shortName>
        <ecNumber evidence="5">1.17.7.4</ecNumber>
    </recommendedName>
</protein>
<dbReference type="UniPathway" id="UPA00056">
    <property type="reaction ID" value="UER00097"/>
</dbReference>
<feature type="binding site" evidence="5">
    <location>
        <position position="286"/>
    </location>
    <ligand>
        <name>dimethylallyl diphosphate</name>
        <dbReference type="ChEBI" id="CHEBI:57623"/>
    </ligand>
</feature>
<dbReference type="AlphaFoldDB" id="A0A3S2U817"/>
<evidence type="ECO:0000256" key="4">
    <source>
        <dbReference type="ARBA" id="ARBA00023014"/>
    </source>
</evidence>
<dbReference type="GO" id="GO:0019288">
    <property type="term" value="P:isopentenyl diphosphate biosynthetic process, methylerythritol 4-phosphate pathway"/>
    <property type="evidence" value="ECO:0007669"/>
    <property type="project" value="UniProtKB-UniRule"/>
</dbReference>
<feature type="binding site" evidence="5">
    <location>
        <position position="94"/>
    </location>
    <ligand>
        <name>isopentenyl diphosphate</name>
        <dbReference type="ChEBI" id="CHEBI:128769"/>
    </ligand>
</feature>
<dbReference type="GO" id="GO:0016114">
    <property type="term" value="P:terpenoid biosynthetic process"/>
    <property type="evidence" value="ECO:0007669"/>
    <property type="project" value="UniProtKB-UniRule"/>
</dbReference>
<feature type="binding site" evidence="5">
    <location>
        <position position="144"/>
    </location>
    <ligand>
        <name>(2E)-4-hydroxy-3-methylbut-2-enyl diphosphate</name>
        <dbReference type="ChEBI" id="CHEBI:128753"/>
    </ligand>
</feature>
<feature type="binding site" evidence="5">
    <location>
        <position position="184"/>
    </location>
    <ligand>
        <name>(2E)-4-hydroxy-3-methylbut-2-enyl diphosphate</name>
        <dbReference type="ChEBI" id="CHEBI:128753"/>
    </ligand>
</feature>
<evidence type="ECO:0000256" key="1">
    <source>
        <dbReference type="ARBA" id="ARBA00022485"/>
    </source>
</evidence>
<feature type="active site" description="Proton donor" evidence="5">
    <location>
        <position position="146"/>
    </location>
</feature>
<feature type="binding site" evidence="5">
    <location>
        <position position="94"/>
    </location>
    <ligand>
        <name>dimethylallyl diphosphate</name>
        <dbReference type="ChEBI" id="CHEBI:57623"/>
    </ligand>
</feature>
<feature type="binding site" evidence="5">
    <location>
        <position position="244"/>
    </location>
    <ligand>
        <name>(2E)-4-hydroxy-3-methylbut-2-enyl diphosphate</name>
        <dbReference type="ChEBI" id="CHEBI:128753"/>
    </ligand>
</feature>
<dbReference type="GO" id="GO:0051539">
    <property type="term" value="F:4 iron, 4 sulfur cluster binding"/>
    <property type="evidence" value="ECO:0007669"/>
    <property type="project" value="UniProtKB-UniRule"/>
</dbReference>
<dbReference type="InterPro" id="IPR003451">
    <property type="entry name" value="LytB/IspH"/>
</dbReference>
<feature type="binding site" evidence="5">
    <location>
        <position position="243"/>
    </location>
    <ligand>
        <name>isopentenyl diphosphate</name>
        <dbReference type="ChEBI" id="CHEBI:128769"/>
    </ligand>
</feature>
<dbReference type="HAMAP" id="MF_00191">
    <property type="entry name" value="IspH"/>
    <property type="match status" value="1"/>
</dbReference>
<gene>
    <name evidence="5" type="primary">ispH</name>
    <name evidence="6" type="ORF">ENE75_13305</name>
</gene>
<feature type="binding site" evidence="5">
    <location>
        <position position="244"/>
    </location>
    <ligand>
        <name>dimethylallyl diphosphate</name>
        <dbReference type="ChEBI" id="CHEBI:57623"/>
    </ligand>
</feature>
<feature type="binding site" evidence="5">
    <location>
        <position position="242"/>
    </location>
    <ligand>
        <name>(2E)-4-hydroxy-3-methylbut-2-enyl diphosphate</name>
        <dbReference type="ChEBI" id="CHEBI:128753"/>
    </ligand>
</feature>
<sequence>MGSVHDPRGHPGATADDAAAPQVLLAQPRGFCAGVVRAVEIVERALELHGAPVYVFHEIVHNGHVVADLRARGAVFVDTLGEVPSGAVTVFSAHGVALAVERDAMARGLRVIDATCPLVGKVHLQAQRYVRQGHALVVIGHAGHEEVVGTMGRVDAEVHLVSRPEDVAALRFVSGPPVAYVTQTTLSVDDTRDIIQALKARFPQIVGPDLDDICYATQNRQNAVRALARQVDLLLIVGSANSSNAQRLREVAEQQGVAAYLVPDETGVDPSWLDGVQQVGVSAGASTPEVLVQRVARRLSALGAGDVRQLPGVEESVAFRLPLAVLRPAA</sequence>
<feature type="binding site" evidence="5">
    <location>
        <position position="32"/>
    </location>
    <ligand>
        <name>[4Fe-4S] cluster</name>
        <dbReference type="ChEBI" id="CHEBI:49883"/>
    </ligand>
</feature>
<dbReference type="Gene3D" id="3.40.1010.20">
    <property type="entry name" value="4-hydroxy-3-methylbut-2-enyl diphosphate reductase, catalytic domain"/>
    <property type="match status" value="2"/>
</dbReference>
<feature type="binding site" evidence="5">
    <location>
        <position position="61"/>
    </location>
    <ligand>
        <name>dimethylallyl diphosphate</name>
        <dbReference type="ChEBI" id="CHEBI:57623"/>
    </ligand>
</feature>